<sequence>MLRTLHPNTYKTQQLPILKSDFYDFHAAEDEHAASLLAYHITNIVKKATKTKLKELHKVQQDKTKLFSVAKKLAGLSSSMKVLMAADFMPRMVRDIMRMSEGEAYGIRNCTLILQYLDGINKVVLGKIVCDPNMKQTCIMLVKLARAPTPDEEIQSFSLFSLLGTKPSEDIYISPGYTIERKSKTRRARHS</sequence>
<organism evidence="4 5">
    <name type="scientific">Meganyctiphanes norvegica</name>
    <name type="common">Northern krill</name>
    <name type="synonym">Thysanopoda norvegica</name>
    <dbReference type="NCBI Taxonomy" id="48144"/>
    <lineage>
        <taxon>Eukaryota</taxon>
        <taxon>Metazoa</taxon>
        <taxon>Ecdysozoa</taxon>
        <taxon>Arthropoda</taxon>
        <taxon>Crustacea</taxon>
        <taxon>Multicrustacea</taxon>
        <taxon>Malacostraca</taxon>
        <taxon>Eumalacostraca</taxon>
        <taxon>Eucarida</taxon>
        <taxon>Euphausiacea</taxon>
        <taxon>Euphausiidae</taxon>
        <taxon>Meganyctiphanes</taxon>
    </lineage>
</organism>
<comment type="similarity">
    <text evidence="2">Belongs to the DDIT4 family.</text>
</comment>
<protein>
    <submittedName>
        <fullName evidence="4">Uncharacterized protein</fullName>
    </submittedName>
</protein>
<evidence type="ECO:0000256" key="3">
    <source>
        <dbReference type="ARBA" id="ARBA00022490"/>
    </source>
</evidence>
<dbReference type="GO" id="GO:0009968">
    <property type="term" value="P:negative regulation of signal transduction"/>
    <property type="evidence" value="ECO:0007669"/>
    <property type="project" value="InterPro"/>
</dbReference>
<gene>
    <name evidence="4" type="ORF">MNOR_LOCUS27169</name>
</gene>
<accession>A0AAV2RSP2</accession>
<keyword evidence="3" id="KW-0963">Cytoplasm</keyword>
<dbReference type="Pfam" id="PF07809">
    <property type="entry name" value="RTP801_C"/>
    <property type="match status" value="1"/>
</dbReference>
<evidence type="ECO:0000313" key="5">
    <source>
        <dbReference type="Proteomes" id="UP001497623"/>
    </source>
</evidence>
<dbReference type="Proteomes" id="UP001497623">
    <property type="component" value="Unassembled WGS sequence"/>
</dbReference>
<evidence type="ECO:0000256" key="1">
    <source>
        <dbReference type="ARBA" id="ARBA00004496"/>
    </source>
</evidence>
<dbReference type="InterPro" id="IPR038281">
    <property type="entry name" value="RTP801-like_C_sf"/>
</dbReference>
<comment type="subcellular location">
    <subcellularLocation>
        <location evidence="1">Cytoplasm</location>
    </subcellularLocation>
</comment>
<dbReference type="Gene3D" id="3.90.470.40">
    <property type="entry name" value="RTP801-like"/>
    <property type="match status" value="1"/>
</dbReference>
<dbReference type="InterPro" id="IPR012918">
    <property type="entry name" value="RTP801-like"/>
</dbReference>
<dbReference type="GO" id="GO:0005737">
    <property type="term" value="C:cytoplasm"/>
    <property type="evidence" value="ECO:0007669"/>
    <property type="project" value="UniProtKB-SubCell"/>
</dbReference>
<name>A0AAV2RSP2_MEGNR</name>
<dbReference type="EMBL" id="CAXKWB010028162">
    <property type="protein sequence ID" value="CAL4133333.1"/>
    <property type="molecule type" value="Genomic_DNA"/>
</dbReference>
<reference evidence="4 5" key="1">
    <citation type="submission" date="2024-05" db="EMBL/GenBank/DDBJ databases">
        <authorList>
            <person name="Wallberg A."/>
        </authorList>
    </citation>
    <scope>NUCLEOTIDE SEQUENCE [LARGE SCALE GENOMIC DNA]</scope>
</reference>
<proteinExistence type="inferred from homology"/>
<dbReference type="AlphaFoldDB" id="A0AAV2RSP2"/>
<evidence type="ECO:0000313" key="4">
    <source>
        <dbReference type="EMBL" id="CAL4133333.1"/>
    </source>
</evidence>
<comment type="caution">
    <text evidence="4">The sequence shown here is derived from an EMBL/GenBank/DDBJ whole genome shotgun (WGS) entry which is preliminary data.</text>
</comment>
<keyword evidence="5" id="KW-1185">Reference proteome</keyword>
<evidence type="ECO:0000256" key="2">
    <source>
        <dbReference type="ARBA" id="ARBA00010670"/>
    </source>
</evidence>